<gene>
    <name evidence="1" type="ORF">AYR47_15520</name>
</gene>
<dbReference type="EMBL" id="CP014546">
    <property type="protein sequence ID" value="AMN79648.1"/>
    <property type="molecule type" value="Genomic_DNA"/>
</dbReference>
<name>A0A127HYQ3_PSEAZ</name>
<accession>A0A127HYQ3</accession>
<proteinExistence type="predicted"/>
<reference evidence="1 2" key="1">
    <citation type="submission" date="2016-02" db="EMBL/GenBank/DDBJ databases">
        <title>Complete genome sequence of Pseudomonas azotoformans S4.</title>
        <authorList>
            <person name="Fang Y."/>
            <person name="Wu L."/>
            <person name="Feng G."/>
        </authorList>
    </citation>
    <scope>NUCLEOTIDE SEQUENCE [LARGE SCALE GENOMIC DNA]</scope>
    <source>
        <strain evidence="1 2">S4</strain>
    </source>
</reference>
<protein>
    <submittedName>
        <fullName evidence="1">Uncharacterized protein</fullName>
    </submittedName>
</protein>
<sequence length="67" mass="7497">MLIFFDAIKYKRVIMESTAAELGLAIKVSHPPMPMTTQPMMLFGVVVEPARRIPVPQISKACNVRLL</sequence>
<dbReference type="Proteomes" id="UP000070516">
    <property type="component" value="Chromosome"/>
</dbReference>
<dbReference type="KEGG" id="pazo:AYR47_15520"/>
<dbReference type="AlphaFoldDB" id="A0A127HYQ3"/>
<organism evidence="1 2">
    <name type="scientific">Pseudomonas azotoformans</name>
    <dbReference type="NCBI Taxonomy" id="47878"/>
    <lineage>
        <taxon>Bacteria</taxon>
        <taxon>Pseudomonadati</taxon>
        <taxon>Pseudomonadota</taxon>
        <taxon>Gammaproteobacteria</taxon>
        <taxon>Pseudomonadales</taxon>
        <taxon>Pseudomonadaceae</taxon>
        <taxon>Pseudomonas</taxon>
    </lineage>
</organism>
<evidence type="ECO:0000313" key="2">
    <source>
        <dbReference type="Proteomes" id="UP000070516"/>
    </source>
</evidence>
<evidence type="ECO:0000313" key="1">
    <source>
        <dbReference type="EMBL" id="AMN79648.1"/>
    </source>
</evidence>